<accession>A0ABV7JAJ5</accession>
<feature type="chain" id="PRO_5045258639" evidence="1">
    <location>
        <begin position="24"/>
        <end position="150"/>
    </location>
</feature>
<proteinExistence type="predicted"/>
<keyword evidence="1" id="KW-0732">Signal</keyword>
<organism evidence="2 3">
    <name type="scientific">Marinicella sediminis</name>
    <dbReference type="NCBI Taxonomy" id="1792834"/>
    <lineage>
        <taxon>Bacteria</taxon>
        <taxon>Pseudomonadati</taxon>
        <taxon>Pseudomonadota</taxon>
        <taxon>Gammaproteobacteria</taxon>
        <taxon>Lysobacterales</taxon>
        <taxon>Marinicellaceae</taxon>
        <taxon>Marinicella</taxon>
    </lineage>
</organism>
<dbReference type="EMBL" id="JBHRTS010000003">
    <property type="protein sequence ID" value="MFC3193904.1"/>
    <property type="molecule type" value="Genomic_DNA"/>
</dbReference>
<comment type="caution">
    <text evidence="2">The sequence shown here is derived from an EMBL/GenBank/DDBJ whole genome shotgun (WGS) entry which is preliminary data.</text>
</comment>
<keyword evidence="3" id="KW-1185">Reference proteome</keyword>
<gene>
    <name evidence="2" type="ORF">ACFODZ_06600</name>
</gene>
<reference evidence="3" key="1">
    <citation type="journal article" date="2019" name="Int. J. Syst. Evol. Microbiol.">
        <title>The Global Catalogue of Microorganisms (GCM) 10K type strain sequencing project: providing services to taxonomists for standard genome sequencing and annotation.</title>
        <authorList>
            <consortium name="The Broad Institute Genomics Platform"/>
            <consortium name="The Broad Institute Genome Sequencing Center for Infectious Disease"/>
            <person name="Wu L."/>
            <person name="Ma J."/>
        </authorList>
    </citation>
    <scope>NUCLEOTIDE SEQUENCE [LARGE SCALE GENOMIC DNA]</scope>
    <source>
        <strain evidence="3">KCTC 42953</strain>
    </source>
</reference>
<feature type="signal peptide" evidence="1">
    <location>
        <begin position="1"/>
        <end position="23"/>
    </location>
</feature>
<evidence type="ECO:0000256" key="1">
    <source>
        <dbReference type="SAM" id="SignalP"/>
    </source>
</evidence>
<dbReference type="Proteomes" id="UP001595533">
    <property type="component" value="Unassembled WGS sequence"/>
</dbReference>
<protein>
    <submittedName>
        <fullName evidence="2">Rap1a/Tai family immunity protein</fullName>
    </submittedName>
</protein>
<evidence type="ECO:0000313" key="2">
    <source>
        <dbReference type="EMBL" id="MFC3193904.1"/>
    </source>
</evidence>
<evidence type="ECO:0000313" key="3">
    <source>
        <dbReference type="Proteomes" id="UP001595533"/>
    </source>
</evidence>
<sequence>MKQVFLKIAVFTALFAVFNNSHAASAEEAVVDSCSAYITSQVIPEDSVCYEYINGFIDGAILTDSAIIENITKEKEEFSSFFKRAYKTRVGLTRNQVPATYYAKFCLPEDQSRKAIVEELIHQLDASLVGKQSFRDTLYDTLKRVYACEG</sequence>
<name>A0ABV7JAJ5_9GAMM</name>
<dbReference type="RefSeq" id="WP_077411307.1">
    <property type="nucleotide sequence ID" value="NZ_JBHRTS010000003.1"/>
</dbReference>